<dbReference type="SUPFAM" id="SSF48576">
    <property type="entry name" value="Terpenoid synthases"/>
    <property type="match status" value="1"/>
</dbReference>
<accession>A0ABR2ULZ5</accession>
<keyword evidence="3 4" id="KW-0460">Magnesium</keyword>
<dbReference type="InterPro" id="IPR008949">
    <property type="entry name" value="Isoprenoid_synthase_dom_sf"/>
</dbReference>
<dbReference type="PANTHER" id="PTHR35201">
    <property type="entry name" value="TERPENE SYNTHASE"/>
    <property type="match status" value="1"/>
</dbReference>
<dbReference type="PANTHER" id="PTHR35201:SF4">
    <property type="entry name" value="BETA-PINACENE SYNTHASE-RELATED"/>
    <property type="match status" value="1"/>
</dbReference>
<evidence type="ECO:0000256" key="2">
    <source>
        <dbReference type="ARBA" id="ARBA00006333"/>
    </source>
</evidence>
<evidence type="ECO:0000313" key="6">
    <source>
        <dbReference type="Proteomes" id="UP001408356"/>
    </source>
</evidence>
<sequence>MTCLEIHTEIKAHCACAGHDFAKLTAGDTGIPESLFNARCHPAVLQISREVEEYFLLNWPFQNSSARQRFLDAGFSRVTCLYFPLSKNNRIGSACRLLTLLFLIDDVLEDMSFEDGAAYNARLMPLARGTTTPDRSSPVEYIMYDLWESMRQLDKTMANEILEPTFEFMRAQTDKVRGRKMGLGEYFRYRERDVGSGLLNALMRFCMCINLSGKESELVREVEMNCAKHLAVVNDIWSFKKELVAANFGHEEGGALCSSVSIIAEEASLSIPAAKRVLYKMCREWEIRQDELALSLRARCDSTALDDYLKGLEYQMSGNEAWSRTTSRYR</sequence>
<comment type="similarity">
    <text evidence="2 4">Belongs to the terpene synthase family.</text>
</comment>
<comment type="cofactor">
    <cofactor evidence="1 4">
        <name>Mg(2+)</name>
        <dbReference type="ChEBI" id="CHEBI:18420"/>
    </cofactor>
</comment>
<dbReference type="Proteomes" id="UP001408356">
    <property type="component" value="Unassembled WGS sequence"/>
</dbReference>
<dbReference type="Pfam" id="PF19086">
    <property type="entry name" value="Terpene_syn_C_2"/>
    <property type="match status" value="1"/>
</dbReference>
<keyword evidence="4" id="KW-0479">Metal-binding</keyword>
<reference evidence="5 6" key="1">
    <citation type="journal article" date="2024" name="J. Plant Pathol.">
        <title>Sequence and assembly of the genome of Seiridium unicorne, isolate CBS 538.82, causal agent of cypress canker disease.</title>
        <authorList>
            <person name="Scali E."/>
            <person name="Rocca G.D."/>
            <person name="Danti R."/>
            <person name="Garbelotto M."/>
            <person name="Barberini S."/>
            <person name="Baroncelli R."/>
            <person name="Emiliani G."/>
        </authorList>
    </citation>
    <scope>NUCLEOTIDE SEQUENCE [LARGE SCALE GENOMIC DNA]</scope>
    <source>
        <strain evidence="5 6">BM-138-508</strain>
    </source>
</reference>
<name>A0ABR2ULZ5_9PEZI</name>
<keyword evidence="6" id="KW-1185">Reference proteome</keyword>
<dbReference type="InterPro" id="IPR034686">
    <property type="entry name" value="Terpene_cyclase-like_2"/>
</dbReference>
<gene>
    <name evidence="5" type="ORF">SUNI508_10427</name>
</gene>
<comment type="caution">
    <text evidence="5">The sequence shown here is derived from an EMBL/GenBank/DDBJ whole genome shotgun (WGS) entry which is preliminary data.</text>
</comment>
<dbReference type="Gene3D" id="1.10.600.10">
    <property type="entry name" value="Farnesyl Diphosphate Synthase"/>
    <property type="match status" value="1"/>
</dbReference>
<proteinExistence type="inferred from homology"/>
<dbReference type="EMBL" id="JARVKF010000415">
    <property type="protein sequence ID" value="KAK9415587.1"/>
    <property type="molecule type" value="Genomic_DNA"/>
</dbReference>
<evidence type="ECO:0000313" key="5">
    <source>
        <dbReference type="EMBL" id="KAK9415587.1"/>
    </source>
</evidence>
<dbReference type="EC" id="4.2.3.-" evidence="4"/>
<evidence type="ECO:0000256" key="4">
    <source>
        <dbReference type="RuleBase" id="RU366034"/>
    </source>
</evidence>
<evidence type="ECO:0000256" key="1">
    <source>
        <dbReference type="ARBA" id="ARBA00001946"/>
    </source>
</evidence>
<organism evidence="5 6">
    <name type="scientific">Seiridium unicorne</name>
    <dbReference type="NCBI Taxonomy" id="138068"/>
    <lineage>
        <taxon>Eukaryota</taxon>
        <taxon>Fungi</taxon>
        <taxon>Dikarya</taxon>
        <taxon>Ascomycota</taxon>
        <taxon>Pezizomycotina</taxon>
        <taxon>Sordariomycetes</taxon>
        <taxon>Xylariomycetidae</taxon>
        <taxon>Amphisphaeriales</taxon>
        <taxon>Sporocadaceae</taxon>
        <taxon>Seiridium</taxon>
    </lineage>
</organism>
<protein>
    <recommendedName>
        <fullName evidence="4">Terpene synthase</fullName>
        <ecNumber evidence="4">4.2.3.-</ecNumber>
    </recommendedName>
</protein>
<evidence type="ECO:0000256" key="3">
    <source>
        <dbReference type="ARBA" id="ARBA00022842"/>
    </source>
</evidence>
<keyword evidence="4" id="KW-0456">Lyase</keyword>